<feature type="transmembrane region" description="Helical" evidence="5">
    <location>
        <begin position="20"/>
        <end position="40"/>
    </location>
</feature>
<dbReference type="InterPro" id="IPR036259">
    <property type="entry name" value="MFS_trans_sf"/>
</dbReference>
<feature type="transmembrane region" description="Helical" evidence="5">
    <location>
        <begin position="841"/>
        <end position="864"/>
    </location>
</feature>
<dbReference type="SUPFAM" id="SSF69593">
    <property type="entry name" value="Glycerol-3-phosphate (1)-acyltransferase"/>
    <property type="match status" value="1"/>
</dbReference>
<keyword evidence="8" id="KW-1185">Reference proteome</keyword>
<dbReference type="Proteomes" id="UP001144323">
    <property type="component" value="Unassembled WGS sequence"/>
</dbReference>
<evidence type="ECO:0000256" key="1">
    <source>
        <dbReference type="ARBA" id="ARBA00006432"/>
    </source>
</evidence>
<dbReference type="Pfam" id="PF01553">
    <property type="entry name" value="Acyltransferase"/>
    <property type="match status" value="1"/>
</dbReference>
<feature type="transmembrane region" description="Helical" evidence="5">
    <location>
        <begin position="139"/>
        <end position="163"/>
    </location>
</feature>
<evidence type="ECO:0000256" key="3">
    <source>
        <dbReference type="ARBA" id="ARBA00022989"/>
    </source>
</evidence>
<feature type="transmembrane region" description="Helical" evidence="5">
    <location>
        <begin position="169"/>
        <end position="193"/>
    </location>
</feature>
<evidence type="ECO:0000256" key="5">
    <source>
        <dbReference type="SAM" id="Phobius"/>
    </source>
</evidence>
<dbReference type="Pfam" id="PF07690">
    <property type="entry name" value="MFS_1"/>
    <property type="match status" value="1"/>
</dbReference>
<keyword evidence="2 5" id="KW-0812">Transmembrane</keyword>
<dbReference type="RefSeq" id="WP_281799967.1">
    <property type="nucleotide sequence ID" value="NZ_BSEC01000001.1"/>
</dbReference>
<dbReference type="Gene3D" id="1.20.1250.20">
    <property type="entry name" value="MFS general substrate transporter like domains"/>
    <property type="match status" value="1"/>
</dbReference>
<dbReference type="GO" id="GO:0016746">
    <property type="term" value="F:acyltransferase activity"/>
    <property type="evidence" value="ECO:0007669"/>
    <property type="project" value="InterPro"/>
</dbReference>
<evidence type="ECO:0000313" key="8">
    <source>
        <dbReference type="Proteomes" id="UP001144323"/>
    </source>
</evidence>
<proteinExistence type="inferred from homology"/>
<dbReference type="InterPro" id="IPR042099">
    <property type="entry name" value="ANL_N_sf"/>
</dbReference>
<feature type="transmembrane region" description="Helical" evidence="5">
    <location>
        <begin position="46"/>
        <end position="67"/>
    </location>
</feature>
<dbReference type="CDD" id="cd07989">
    <property type="entry name" value="LPLAT_AGPAT-like"/>
    <property type="match status" value="1"/>
</dbReference>
<dbReference type="NCBIfam" id="NF005291">
    <property type="entry name" value="PRK06814.1"/>
    <property type="match status" value="1"/>
</dbReference>
<evidence type="ECO:0000256" key="4">
    <source>
        <dbReference type="ARBA" id="ARBA00023136"/>
    </source>
</evidence>
<organism evidence="7 8">
    <name type="scientific">Methylocystis echinoides</name>
    <dbReference type="NCBI Taxonomy" id="29468"/>
    <lineage>
        <taxon>Bacteria</taxon>
        <taxon>Pseudomonadati</taxon>
        <taxon>Pseudomonadota</taxon>
        <taxon>Alphaproteobacteria</taxon>
        <taxon>Hyphomicrobiales</taxon>
        <taxon>Methylocystaceae</taxon>
        <taxon>Methylocystis</taxon>
    </lineage>
</organism>
<feature type="transmembrane region" description="Helical" evidence="5">
    <location>
        <begin position="106"/>
        <end position="127"/>
    </location>
</feature>
<dbReference type="SUPFAM" id="SSF103473">
    <property type="entry name" value="MFS general substrate transporter"/>
    <property type="match status" value="1"/>
</dbReference>
<feature type="domain" description="Phospholipid/glycerol acyltransferase" evidence="6">
    <location>
        <begin position="456"/>
        <end position="566"/>
    </location>
</feature>
<dbReference type="InterPro" id="IPR002123">
    <property type="entry name" value="Plipid/glycerol_acylTrfase"/>
</dbReference>
<dbReference type="Pfam" id="PF00501">
    <property type="entry name" value="AMP-binding"/>
    <property type="match status" value="1"/>
</dbReference>
<reference evidence="7" key="1">
    <citation type="journal article" date="2023" name="Int. J. Syst. Evol. Microbiol.">
        <title>Methylocystis iwaonis sp. nov., a type II methane-oxidizing bacterium from surface soil of a rice paddy field in Japan, and emended description of the genus Methylocystis (ex Whittenbury et al. 1970) Bowman et al. 1993.</title>
        <authorList>
            <person name="Kaise H."/>
            <person name="Sawadogo J.B."/>
            <person name="Alam M.S."/>
            <person name="Ueno C."/>
            <person name="Dianou D."/>
            <person name="Shinjo R."/>
            <person name="Asakawa S."/>
        </authorList>
    </citation>
    <scope>NUCLEOTIDE SEQUENCE</scope>
    <source>
        <strain evidence="7">LMG27198</strain>
    </source>
</reference>
<evidence type="ECO:0000256" key="2">
    <source>
        <dbReference type="ARBA" id="ARBA00022692"/>
    </source>
</evidence>
<dbReference type="GO" id="GO:0031956">
    <property type="term" value="F:medium-chain fatty acid-CoA ligase activity"/>
    <property type="evidence" value="ECO:0007669"/>
    <property type="project" value="TreeGrafter"/>
</dbReference>
<name>A0A9W6LQL8_9HYPH</name>
<dbReference type="SUPFAM" id="SSF56801">
    <property type="entry name" value="Acetyl-CoA synthetase-like"/>
    <property type="match status" value="1"/>
</dbReference>
<comment type="similarity">
    <text evidence="1">Belongs to the ATP-dependent AMP-binding enzyme family.</text>
</comment>
<dbReference type="PANTHER" id="PTHR43201:SF8">
    <property type="entry name" value="ACYL-COA SYNTHETASE FAMILY MEMBER 3"/>
    <property type="match status" value="1"/>
</dbReference>
<dbReference type="Gene3D" id="3.30.300.30">
    <property type="match status" value="1"/>
</dbReference>
<evidence type="ECO:0000313" key="7">
    <source>
        <dbReference type="EMBL" id="GLI91359.1"/>
    </source>
</evidence>
<dbReference type="PANTHER" id="PTHR43201">
    <property type="entry name" value="ACYL-COA SYNTHETASE"/>
    <property type="match status" value="1"/>
</dbReference>
<dbReference type="PROSITE" id="PS00455">
    <property type="entry name" value="AMP_BINDING"/>
    <property type="match status" value="1"/>
</dbReference>
<sequence>MSQSLLATRRFAPLFWRQFFAAFNDNFLKNALVLLILARVGGAEGASLVTLAGAIFIAPFFLLSGLAGEMADKFDKAAVARWLSVAEIGVAALSAAGFYFENVPTLFVALSLFGVTGALFGPVKYGILPDQLTREELPAGNALVESATFFAILSGTIAGGLAMQWHDDHFGAIAFVGGIMTVALASCVAAFFIPATARAAADLRIDPNIIRSTFKLLKALRAAPTLNRLTTVTSLFWLYGSIAMSLMPPLVTHSLHGGESVVTLHLAIFAIAIGVGSGLAAFLLTGRIVLLPAAVGALLVAAASLDLGLAEIWRPATAGAADLDIAAYFEQPGALRASFDLAVLAMAGGLMIVPSFAAIQAQSPADQRARTVAAVNVHNAAFMALGGAGVAFLQSKGITLAALFLGMALVAFLSALWIRARVVQNPLLDLLSIFFRAFYRLEVKGIENFDKAGPNPIVALNHVSFLDAAAILSVMPKEPVFAIDSGIAQRWWVKPFMHFTRAIPLDPTKPMGTRTLVNAVKAGDPLVIFPEGRLTVTGSLMKVYDGAGLIAEKSGAFVVPVKIDGAEATMFSRLTREQAPRRWFPKFTLTIQEPVRLTVDEALKGKARRMAAGAALYQIMSDLVFRTTPTNETIFQAVVRAAERHGLSRVALEDPLSGKLTYRRILIGARALAEKIAKIGAPGDVVGVMLPNANAAGVTFLAVISAGRVPAMINFTAGATSILSGCEAARITTILTSKSFIEKGKLDKLAAQLGEKVSLVYLEDMRAGVGFFDRLRAARKFRKAVVARKADDMATVLFTSGSEGAPKGVALSHRNMLANAAQAAARIDFGRMDKVFNVLPMFHSFGLTIGFMLPVISGVPVYFYPSPLHYRIVPELVYGTNATIFFGTDTFLSGYARSAHAYDFRSIRYVLAGAEPVKQSTRDIWCEKFGVRILEGYGVTETAPVLALNTPMFNKFGTVGRLMPGVEHRLETVPGVEEGGRLLVRGPNVMMGYLKADHPGELQPPPDGWYDTGDIVTIDAEGFVTIKGRAKRFAKVGGEMVSLAAVEQLAADLWPKAMSAAATEIDPRKGERIVLVTQEKNASRADFMAFAKSRGASDLSIPAEVLYVERVPLLGSGKIDFAGVTKMVRDRNRYLGGGPRLPNGVMGRIDGSAGSVSG</sequence>
<evidence type="ECO:0000259" key="6">
    <source>
        <dbReference type="SMART" id="SM00563"/>
    </source>
</evidence>
<feature type="transmembrane region" description="Helical" evidence="5">
    <location>
        <begin position="289"/>
        <end position="310"/>
    </location>
</feature>
<dbReference type="InterPro" id="IPR045851">
    <property type="entry name" value="AMP-bd_C_sf"/>
</dbReference>
<dbReference type="GO" id="GO:0022857">
    <property type="term" value="F:transmembrane transporter activity"/>
    <property type="evidence" value="ECO:0007669"/>
    <property type="project" value="InterPro"/>
</dbReference>
<feature type="transmembrane region" description="Helical" evidence="5">
    <location>
        <begin position="79"/>
        <end position="100"/>
    </location>
</feature>
<dbReference type="EMBL" id="BSEC01000001">
    <property type="protein sequence ID" value="GLI91359.1"/>
    <property type="molecule type" value="Genomic_DNA"/>
</dbReference>
<dbReference type="Gene3D" id="3.40.50.12780">
    <property type="entry name" value="N-terminal domain of ligase-like"/>
    <property type="match status" value="1"/>
</dbReference>
<dbReference type="InterPro" id="IPR011701">
    <property type="entry name" value="MFS"/>
</dbReference>
<dbReference type="InterPro" id="IPR020845">
    <property type="entry name" value="AMP-binding_CS"/>
</dbReference>
<dbReference type="SMART" id="SM00563">
    <property type="entry name" value="PlsC"/>
    <property type="match status" value="1"/>
</dbReference>
<gene>
    <name evidence="7" type="ORF">LMG27198_03510</name>
</gene>
<keyword evidence="4 5" id="KW-0472">Membrane</keyword>
<keyword evidence="3 5" id="KW-1133">Transmembrane helix</keyword>
<feature type="transmembrane region" description="Helical" evidence="5">
    <location>
        <begin position="264"/>
        <end position="284"/>
    </location>
</feature>
<comment type="caution">
    <text evidence="7">The sequence shown here is derived from an EMBL/GenBank/DDBJ whole genome shotgun (WGS) entry which is preliminary data.</text>
</comment>
<feature type="transmembrane region" description="Helical" evidence="5">
    <location>
        <begin position="225"/>
        <end position="244"/>
    </location>
</feature>
<accession>A0A9W6LQL8</accession>
<dbReference type="CDD" id="cd06173">
    <property type="entry name" value="MFS_MefA_like"/>
    <property type="match status" value="1"/>
</dbReference>
<protein>
    <submittedName>
        <fullName evidence="7">Acyl-[ACP]--phospholipid O-acyltransferase</fullName>
    </submittedName>
</protein>
<dbReference type="GO" id="GO:0006631">
    <property type="term" value="P:fatty acid metabolic process"/>
    <property type="evidence" value="ECO:0007669"/>
    <property type="project" value="TreeGrafter"/>
</dbReference>
<feature type="transmembrane region" description="Helical" evidence="5">
    <location>
        <begin position="341"/>
        <end position="359"/>
    </location>
</feature>
<dbReference type="InterPro" id="IPR000873">
    <property type="entry name" value="AMP-dep_synth/lig_dom"/>
</dbReference>
<feature type="transmembrane region" description="Helical" evidence="5">
    <location>
        <begin position="371"/>
        <end position="392"/>
    </location>
</feature>
<dbReference type="AlphaFoldDB" id="A0A9W6LQL8"/>
<feature type="transmembrane region" description="Helical" evidence="5">
    <location>
        <begin position="398"/>
        <end position="418"/>
    </location>
</feature>